<evidence type="ECO:0000259" key="1">
    <source>
        <dbReference type="Pfam" id="PF14252"/>
    </source>
</evidence>
<dbReference type="GeneID" id="301685614"/>
<protein>
    <recommendedName>
        <fullName evidence="1">DUF4347 domain-containing protein</fullName>
    </recommendedName>
</protein>
<organism evidence="2 3">
    <name type="scientific">Limnospira platensis NIES-46</name>
    <dbReference type="NCBI Taxonomy" id="1236695"/>
    <lineage>
        <taxon>Bacteria</taxon>
        <taxon>Bacillati</taxon>
        <taxon>Cyanobacteriota</taxon>
        <taxon>Cyanophyceae</taxon>
        <taxon>Oscillatoriophycideae</taxon>
        <taxon>Oscillatoriales</taxon>
        <taxon>Sirenicapillariaceae</taxon>
        <taxon>Limnospira</taxon>
    </lineage>
</organism>
<dbReference type="Proteomes" id="UP000326169">
    <property type="component" value="Unassembled WGS sequence"/>
</dbReference>
<gene>
    <name evidence="2" type="ORF">NIES46_49150</name>
</gene>
<comment type="caution">
    <text evidence="2">The sequence shown here is derived from an EMBL/GenBank/DDBJ whole genome shotgun (WGS) entry which is preliminary data.</text>
</comment>
<dbReference type="InterPro" id="IPR018511">
    <property type="entry name" value="Hemolysin-typ_Ca-bd_CS"/>
</dbReference>
<dbReference type="NCBIfam" id="NF041519">
    <property type="entry name" value="bluetail"/>
    <property type="match status" value="1"/>
</dbReference>
<dbReference type="InterPro" id="IPR025592">
    <property type="entry name" value="DUF4347"/>
</dbReference>
<name>A0A5M3TFC4_LIMPL</name>
<sequence length="820" mass="85319">MNSEPLSYSQPTEPTTREAFKPKLLVIIDSALEDYSLLVAGVIPTAQVLVLDSQGNGVQQISDILATETEIEQLHLLCHGSPGCLYLGNSIVNLATLGKYTPEFKKWRKALGVGSQVILYGCEVAAQKVGRKFVNTLHQVLGSNLAATDSLTGNKQRGGSWNLGVNIGGISASPVLSTEVMATYSGVLHYNLAWAQSIGGGDWYSSSGIAVDSAGNVYATGNFSDSIDINGDGTADLVSAGNTDAYIAKFKRDGTLVWAESIGGSDYNSGNGIAVDGAGNVYATGNFSDSIDINGDGTADLVSAGNTDAYIAKFKRDGTLVWAESIGGRNWDSGNGIAVDDAGNVYATGDFSGRIDINGDGTADLVSAGRWGNAYIAKFNADGTLVWAESIGNGSDYFDYGNSIAVDSAGNVYAKGSFSGSIDINGDGTADLVSAGWAEDTYIAKFNRDGALVWAQSIELNNWGGPFNIDPGIAVDGTGNVYATGSFSGSIDINGDGTADLVSAGWEEGAYIAKFNGDGTLVWAESIGERNWGSGNGIAVDDAGNVYARGGFSGRIDINGDGTADLVSTGSMGTSYIIKFETAAPDSVVPIRGTAGNDTLTGTRDADLLLGLDGHDTIKGLGGDDTLMGGFGNDYLDGGPGNDSLVGGGGRDTLIGGAGNDTLNGGAGQDILTGGPGADIFVFGFGESRVMQAKRRVYPDHITDFDIGTDKIDLLKQDGEEMNPPRRLTRAANNKGRRLPAVINQVFKDANGDREGDQPLGINSAALVRATNRHIRGTYLVINDNVPGFQPRNDLVINITGYTGDLPGFGEIPVEDFFVV</sequence>
<dbReference type="EMBL" id="BIMW01000285">
    <property type="protein sequence ID" value="GCE96841.1"/>
    <property type="molecule type" value="Genomic_DNA"/>
</dbReference>
<dbReference type="InterPro" id="IPR001343">
    <property type="entry name" value="Hemolysn_Ca-bd"/>
</dbReference>
<dbReference type="PANTHER" id="PTHR35580">
    <property type="entry name" value="CELL SURFACE GLYCOPROTEIN (S-LAYER PROTEIN)-LIKE PROTEIN"/>
    <property type="match status" value="1"/>
</dbReference>
<dbReference type="SUPFAM" id="SSF101898">
    <property type="entry name" value="NHL repeat"/>
    <property type="match status" value="1"/>
</dbReference>
<accession>A0A5M3TFC4</accession>
<dbReference type="SUPFAM" id="SSF51120">
    <property type="entry name" value="beta-Roll"/>
    <property type="match status" value="1"/>
</dbReference>
<dbReference type="SUPFAM" id="SSF69318">
    <property type="entry name" value="Integrin alpha N-terminal domain"/>
    <property type="match status" value="1"/>
</dbReference>
<dbReference type="InterPro" id="IPR010620">
    <property type="entry name" value="SBBP_repeat"/>
</dbReference>
<feature type="domain" description="DUF4347" evidence="1">
    <location>
        <begin position="25"/>
        <end position="188"/>
    </location>
</feature>
<dbReference type="InterPro" id="IPR052918">
    <property type="entry name" value="Motility_Chemotaxis_Reg"/>
</dbReference>
<dbReference type="Pfam" id="PF14252">
    <property type="entry name" value="DUF4347"/>
    <property type="match status" value="1"/>
</dbReference>
<dbReference type="Pfam" id="PF06739">
    <property type="entry name" value="SBBP"/>
    <property type="match status" value="1"/>
</dbReference>
<dbReference type="Gene3D" id="2.40.10.500">
    <property type="match status" value="1"/>
</dbReference>
<dbReference type="InterPro" id="IPR011049">
    <property type="entry name" value="Serralysin-like_metalloprot_C"/>
</dbReference>
<evidence type="ECO:0000313" key="3">
    <source>
        <dbReference type="Proteomes" id="UP000326169"/>
    </source>
</evidence>
<reference evidence="2 3" key="1">
    <citation type="journal article" date="2019" name="J Genomics">
        <title>The Draft Genome of a Hydrogen-producing Cyanobacterium, Arthrospira platensis NIES-46.</title>
        <authorList>
            <person name="Suzuki S."/>
            <person name="Yamaguchi H."/>
            <person name="Kawachi M."/>
        </authorList>
    </citation>
    <scope>NUCLEOTIDE SEQUENCE [LARGE SCALE GENOMIC DNA]</scope>
    <source>
        <strain evidence="2 3">NIES-46</strain>
    </source>
</reference>
<dbReference type="Gene3D" id="2.80.10.50">
    <property type="match status" value="1"/>
</dbReference>
<dbReference type="Gene3D" id="2.150.10.10">
    <property type="entry name" value="Serralysin-like metalloprotease, C-terminal"/>
    <property type="match status" value="2"/>
</dbReference>
<dbReference type="Pfam" id="PF00353">
    <property type="entry name" value="HemolysinCabind"/>
    <property type="match status" value="2"/>
</dbReference>
<dbReference type="InterPro" id="IPR028994">
    <property type="entry name" value="Integrin_alpha_N"/>
</dbReference>
<dbReference type="PANTHER" id="PTHR35580:SF1">
    <property type="entry name" value="PHYTASE-LIKE DOMAIN-CONTAINING PROTEIN"/>
    <property type="match status" value="1"/>
</dbReference>
<dbReference type="InterPro" id="IPR048165">
    <property type="entry name" value="Bluetail_dom"/>
</dbReference>
<dbReference type="RefSeq" id="WP_152088774.1">
    <property type="nucleotide sequence ID" value="NZ_BIMW01000285.1"/>
</dbReference>
<proteinExistence type="predicted"/>
<keyword evidence="3" id="KW-1185">Reference proteome</keyword>
<evidence type="ECO:0000313" key="2">
    <source>
        <dbReference type="EMBL" id="GCE96841.1"/>
    </source>
</evidence>
<dbReference type="PRINTS" id="PR00313">
    <property type="entry name" value="CABNDNGRPT"/>
</dbReference>
<dbReference type="PROSITE" id="PS00330">
    <property type="entry name" value="HEMOLYSIN_CALCIUM"/>
    <property type="match status" value="3"/>
</dbReference>